<dbReference type="PANTHER" id="PTHR44757">
    <property type="entry name" value="DIGUANYLATE CYCLASE DGCP"/>
    <property type="match status" value="1"/>
</dbReference>
<dbReference type="Proteomes" id="UP000598467">
    <property type="component" value="Unassembled WGS sequence"/>
</dbReference>
<dbReference type="InterPro" id="IPR001633">
    <property type="entry name" value="EAL_dom"/>
</dbReference>
<proteinExistence type="predicted"/>
<dbReference type="SMART" id="SM00267">
    <property type="entry name" value="GGDEF"/>
    <property type="match status" value="1"/>
</dbReference>
<dbReference type="SMART" id="SM00091">
    <property type="entry name" value="PAS"/>
    <property type="match status" value="1"/>
</dbReference>
<dbReference type="PANTHER" id="PTHR44757:SF2">
    <property type="entry name" value="BIOFILM ARCHITECTURE MAINTENANCE PROTEIN MBAA"/>
    <property type="match status" value="1"/>
</dbReference>
<dbReference type="PROSITE" id="PS50883">
    <property type="entry name" value="EAL"/>
    <property type="match status" value="1"/>
</dbReference>
<feature type="domain" description="GGDEF" evidence="3">
    <location>
        <begin position="283"/>
        <end position="420"/>
    </location>
</feature>
<dbReference type="CDD" id="cd01948">
    <property type="entry name" value="EAL"/>
    <property type="match status" value="1"/>
</dbReference>
<evidence type="ECO:0000313" key="4">
    <source>
        <dbReference type="EMBL" id="MBD1548287.1"/>
    </source>
</evidence>
<dbReference type="CDD" id="cd01949">
    <property type="entry name" value="GGDEF"/>
    <property type="match status" value="1"/>
</dbReference>
<gene>
    <name evidence="4" type="ORF">HK439_18640</name>
</gene>
<protein>
    <submittedName>
        <fullName evidence="4">EAL domain-containing protein</fullName>
    </submittedName>
</protein>
<reference evidence="4" key="1">
    <citation type="submission" date="2020-05" db="EMBL/GenBank/DDBJ databases">
        <title>Identification of trans-AT polyketide cluster in two marine bacteria, producers of a novel glutaramide-containing polyketide sesbanimide D and analogs.</title>
        <authorList>
            <person name="Kacar D."/>
            <person name="Rodriguez P."/>
            <person name="Canedo L."/>
            <person name="Gonzalez E."/>
            <person name="Galan B."/>
            <person name="De La Calle F."/>
            <person name="Garcia J.L."/>
        </authorList>
    </citation>
    <scope>NUCLEOTIDE SEQUENCE</scope>
    <source>
        <strain evidence="4">PHM038</strain>
    </source>
</reference>
<dbReference type="InterPro" id="IPR000014">
    <property type="entry name" value="PAS"/>
</dbReference>
<dbReference type="SUPFAM" id="SSF141868">
    <property type="entry name" value="EAL domain-like"/>
    <property type="match status" value="1"/>
</dbReference>
<dbReference type="Pfam" id="PF08448">
    <property type="entry name" value="PAS_4"/>
    <property type="match status" value="1"/>
</dbReference>
<dbReference type="InterPro" id="IPR000160">
    <property type="entry name" value="GGDEF_dom"/>
</dbReference>
<evidence type="ECO:0000259" key="3">
    <source>
        <dbReference type="PROSITE" id="PS50887"/>
    </source>
</evidence>
<dbReference type="NCBIfam" id="TIGR00254">
    <property type="entry name" value="GGDEF"/>
    <property type="match status" value="1"/>
</dbReference>
<evidence type="ECO:0000259" key="2">
    <source>
        <dbReference type="PROSITE" id="PS50883"/>
    </source>
</evidence>
<dbReference type="InterPro" id="IPR013656">
    <property type="entry name" value="PAS_4"/>
</dbReference>
<evidence type="ECO:0000313" key="5">
    <source>
        <dbReference type="Proteomes" id="UP000598467"/>
    </source>
</evidence>
<dbReference type="InterPro" id="IPR052155">
    <property type="entry name" value="Biofilm_reg_signaling"/>
</dbReference>
<dbReference type="SUPFAM" id="SSF55785">
    <property type="entry name" value="PYP-like sensor domain (PAS domain)"/>
    <property type="match status" value="1"/>
</dbReference>
<sequence>MVCSQEETSFRPAANRATGLYGSLLEVIPQPAAFLNTDGAVVAVNRAFGDLLGLGTGDPIGTRFSDCLSRETRRRCRPALKAAFNGTPAEISGKLVSASGADLGSRAVCTPIPLQEEASAVVLLQFDGVAEEPESLGIDDLLTRFPDDVLIFGALEEPASILAPLEDAAGGSIDLAELEVMLENCLNGDVQTLYAGLSARKAHCEPGSAAKITEIRLVPLAEPSDRDRPGVMAIVRSNVDSPHEVEEYRRLAYQDALTGLSNRRAFLTFLQEHLARLEENPLGGLAVFYFDLDEFKKVNDLGGHDAGDEMLVRVAFALQRCFCDTGCVGRIGGDEFAGMCLLPDEGHALDHAERVLDALSRIRLEVSNRIFTIGSSIGISFLTSQVADKPIDPSALLRLADAACLRGKRVGGRTVHLHKADADDFRLDDAVPAQVLEPDDIRANDFALYSMPIRFLQEDRPCGEEILLRLRGEQASGYSPKVLISAAERSGFVAQIEGWTLDKVLDAAAARDGKTVLTVNVSAESAGNPDFRDLLQKRLCNDPLMASRICLEVAERDFLREPTTIESFFQFLIDLGCQTAIDDFAGHWPVLARLTDLRVDWIKLDSSLTQLVTRDRSKALVLKGLTDAAHDLGIKVIAKHVETEREMALLRALGIEAAQGYFFGKPAPWA</sequence>
<dbReference type="InterPro" id="IPR043128">
    <property type="entry name" value="Rev_trsase/Diguanyl_cyclase"/>
</dbReference>
<dbReference type="Gene3D" id="3.20.20.450">
    <property type="entry name" value="EAL domain"/>
    <property type="match status" value="1"/>
</dbReference>
<dbReference type="EMBL" id="JABFCZ010000021">
    <property type="protein sequence ID" value="MBD1548287.1"/>
    <property type="molecule type" value="Genomic_DNA"/>
</dbReference>
<dbReference type="PROSITE" id="PS50887">
    <property type="entry name" value="GGDEF"/>
    <property type="match status" value="1"/>
</dbReference>
<dbReference type="SMART" id="SM00052">
    <property type="entry name" value="EAL"/>
    <property type="match status" value="1"/>
</dbReference>
<evidence type="ECO:0000259" key="1">
    <source>
        <dbReference type="PROSITE" id="PS50112"/>
    </source>
</evidence>
<dbReference type="PROSITE" id="PS50112">
    <property type="entry name" value="PAS"/>
    <property type="match status" value="1"/>
</dbReference>
<dbReference type="Gene3D" id="3.30.450.20">
    <property type="entry name" value="PAS domain"/>
    <property type="match status" value="1"/>
</dbReference>
<feature type="domain" description="PAS" evidence="1">
    <location>
        <begin position="17"/>
        <end position="87"/>
    </location>
</feature>
<dbReference type="InterPro" id="IPR035919">
    <property type="entry name" value="EAL_sf"/>
</dbReference>
<dbReference type="AlphaFoldDB" id="A0A926S849"/>
<comment type="caution">
    <text evidence="4">The sequence shown here is derived from an EMBL/GenBank/DDBJ whole genome shotgun (WGS) entry which is preliminary data.</text>
</comment>
<accession>A0A926S849</accession>
<dbReference type="Gene3D" id="3.30.70.270">
    <property type="match status" value="1"/>
</dbReference>
<dbReference type="SUPFAM" id="SSF55073">
    <property type="entry name" value="Nucleotide cyclase"/>
    <property type="match status" value="1"/>
</dbReference>
<organism evidence="4 5">
    <name type="scientific">Roseibium aggregatum</name>
    <dbReference type="NCBI Taxonomy" id="187304"/>
    <lineage>
        <taxon>Bacteria</taxon>
        <taxon>Pseudomonadati</taxon>
        <taxon>Pseudomonadota</taxon>
        <taxon>Alphaproteobacteria</taxon>
        <taxon>Hyphomicrobiales</taxon>
        <taxon>Stappiaceae</taxon>
        <taxon>Roseibium</taxon>
    </lineage>
</organism>
<dbReference type="Pfam" id="PF00563">
    <property type="entry name" value="EAL"/>
    <property type="match status" value="1"/>
</dbReference>
<dbReference type="InterPro" id="IPR029787">
    <property type="entry name" value="Nucleotide_cyclase"/>
</dbReference>
<name>A0A926S849_9HYPH</name>
<feature type="domain" description="EAL" evidence="2">
    <location>
        <begin position="428"/>
        <end position="670"/>
    </location>
</feature>
<dbReference type="Pfam" id="PF00990">
    <property type="entry name" value="GGDEF"/>
    <property type="match status" value="1"/>
</dbReference>
<dbReference type="InterPro" id="IPR035965">
    <property type="entry name" value="PAS-like_dom_sf"/>
</dbReference>